<dbReference type="SUPFAM" id="SSF53335">
    <property type="entry name" value="S-adenosyl-L-methionine-dependent methyltransferases"/>
    <property type="match status" value="1"/>
</dbReference>
<dbReference type="Pfam" id="PF02384">
    <property type="entry name" value="N6_Mtase"/>
    <property type="match status" value="1"/>
</dbReference>
<dbReference type="GO" id="GO:0009307">
    <property type="term" value="P:DNA restriction-modification system"/>
    <property type="evidence" value="ECO:0007669"/>
    <property type="project" value="UniProtKB-KW"/>
</dbReference>
<proteinExistence type="predicted"/>
<dbReference type="AlphaFoldDB" id="A0A139QWK0"/>
<gene>
    <name evidence="8" type="ORF">SGADD03_01273</name>
</gene>
<evidence type="ECO:0000256" key="6">
    <source>
        <dbReference type="ARBA" id="ARBA00047942"/>
    </source>
</evidence>
<evidence type="ECO:0000313" key="9">
    <source>
        <dbReference type="Proteomes" id="UP000071927"/>
    </source>
</evidence>
<feature type="domain" description="DNA methylase adenine-specific" evidence="7">
    <location>
        <begin position="291"/>
        <end position="601"/>
    </location>
</feature>
<sequence>MARKDKIVTPSVTQKLQELGYNVSDWDDSQTESKLTSEIIEVLSHSSKEMNGKVGIPDRIYCNKEKRLLILVEEKPTIQEHELDNIKKGCVAGLKWYLSKFANKEFSTWKIIGVAVSGDVYDEYKHKFSCYYIDAKQNIKYIDKVSNFLTETEFLALFNNLDEEKAIEDITRVSKKVNNLLRSIDSQKRPTLLAVLMICLYNKSENFYNNFPDLYPNYTPVQILDNLYPTVKGILEKEGIPENKLKALEGELGSIKTDVNLQNTSILKQILDELNQKVIPLFNNHFSTNSNYDIMGKFYEEFLKFAGVSNVKKGIVLTPRHIAGLFTKLIPLKANDVILDLCCGTGAFLIAGMNKLLSIKGADEKNIKENQLLGFEINSTMYICAISNMLFRGDGKSRIYNFDSINDEGVDKILGEVKPTVGFINPPYSGKENKDDPTPKEITFLRKLLDNCSRYGVIIAPLSMYFKDKTLRNNILSKHTLKYVINMPKDLFQPNASTSTAIAVFETHLPHNYNNDVVFYDLKNDGFVLSKNKGRTDIYNHWNDIEEKLLDELTHGKTSDGYNIIRTKIKKGDEWTIYAHSRTNYDELSNSDFVKTISDYLLYCSKQELSLLEETGLSEFQEINLLSNFVNEKLSNSTTTFLAPDKNIDEIDWGYFNIRDVFDNIEGTKGATTFDLIQGTDIPYIAAKKKDNGFDRFVSKEGNEEYISNGNGIVFVNLGDGSGGYSTYQPEPFIGMNGKTSVGYSKHLNKYTAMFLITILDKERYKYSFGRSWSGDRFKNTELYLPKNNLGEIDWCYMEEYIKSLPYANLI</sequence>
<keyword evidence="5" id="KW-0680">Restriction system</keyword>
<dbReference type="GO" id="GO:0032259">
    <property type="term" value="P:methylation"/>
    <property type="evidence" value="ECO:0007669"/>
    <property type="project" value="UniProtKB-KW"/>
</dbReference>
<dbReference type="InterPro" id="IPR051537">
    <property type="entry name" value="DNA_Adenine_Mtase"/>
</dbReference>
<comment type="catalytic activity">
    <reaction evidence="6">
        <text>a 2'-deoxyadenosine in DNA + S-adenosyl-L-methionine = an N(6)-methyl-2'-deoxyadenosine in DNA + S-adenosyl-L-homocysteine + H(+)</text>
        <dbReference type="Rhea" id="RHEA:15197"/>
        <dbReference type="Rhea" id="RHEA-COMP:12418"/>
        <dbReference type="Rhea" id="RHEA-COMP:12419"/>
        <dbReference type="ChEBI" id="CHEBI:15378"/>
        <dbReference type="ChEBI" id="CHEBI:57856"/>
        <dbReference type="ChEBI" id="CHEBI:59789"/>
        <dbReference type="ChEBI" id="CHEBI:90615"/>
        <dbReference type="ChEBI" id="CHEBI:90616"/>
        <dbReference type="EC" id="2.1.1.72"/>
    </reaction>
</comment>
<dbReference type="PANTHER" id="PTHR42933">
    <property type="entry name" value="SLR6095 PROTEIN"/>
    <property type="match status" value="1"/>
</dbReference>
<dbReference type="PATRIC" id="fig|315405.12.peg.1500"/>
<evidence type="ECO:0000256" key="3">
    <source>
        <dbReference type="ARBA" id="ARBA00022679"/>
    </source>
</evidence>
<dbReference type="GO" id="GO:0009007">
    <property type="term" value="F:site-specific DNA-methyltransferase (adenine-specific) activity"/>
    <property type="evidence" value="ECO:0007669"/>
    <property type="project" value="UniProtKB-EC"/>
</dbReference>
<reference evidence="8 9" key="1">
    <citation type="submission" date="2016-01" db="EMBL/GenBank/DDBJ databases">
        <title>Highly variable Streptococcus oralis are common among viridans streptococci isolated from primates.</title>
        <authorList>
            <person name="Denapaite D."/>
            <person name="Rieger M."/>
            <person name="Koendgen S."/>
            <person name="Brueckner R."/>
            <person name="Ochigava I."/>
            <person name="Kappeler P."/>
            <person name="Maetz-Rensing K."/>
            <person name="Leendertz F."/>
            <person name="Hakenbeck R."/>
        </authorList>
    </citation>
    <scope>NUCLEOTIDE SEQUENCE [LARGE SCALE GENOMIC DNA]</scope>
    <source>
        <strain evidence="8 9">DD03</strain>
    </source>
</reference>
<protein>
    <recommendedName>
        <fullName evidence="1">site-specific DNA-methyltransferase (adenine-specific)</fullName>
        <ecNumber evidence="1">2.1.1.72</ecNumber>
    </recommendedName>
</protein>
<keyword evidence="2" id="KW-0489">Methyltransferase</keyword>
<dbReference type="PANTHER" id="PTHR42933:SF1">
    <property type="entry name" value="SITE-SPECIFIC DNA-METHYLTRANSFERASE (ADENINE-SPECIFIC)"/>
    <property type="match status" value="1"/>
</dbReference>
<dbReference type="EC" id="2.1.1.72" evidence="1"/>
<keyword evidence="4" id="KW-0949">S-adenosyl-L-methionine</keyword>
<name>A0A139QWK0_9STRE</name>
<organism evidence="8 9">
    <name type="scientific">Streptococcus gallolyticus</name>
    <dbReference type="NCBI Taxonomy" id="315405"/>
    <lineage>
        <taxon>Bacteria</taxon>
        <taxon>Bacillati</taxon>
        <taxon>Bacillota</taxon>
        <taxon>Bacilli</taxon>
        <taxon>Lactobacillales</taxon>
        <taxon>Streptococcaceae</taxon>
        <taxon>Streptococcus</taxon>
    </lineage>
</organism>
<evidence type="ECO:0000256" key="4">
    <source>
        <dbReference type="ARBA" id="ARBA00022691"/>
    </source>
</evidence>
<dbReference type="EMBL" id="LQXV01000234">
    <property type="protein sequence ID" value="KXU06886.1"/>
    <property type="molecule type" value="Genomic_DNA"/>
</dbReference>
<dbReference type="Gene3D" id="3.40.50.150">
    <property type="entry name" value="Vaccinia Virus protein VP39"/>
    <property type="match status" value="1"/>
</dbReference>
<dbReference type="Proteomes" id="UP000071927">
    <property type="component" value="Unassembled WGS sequence"/>
</dbReference>
<evidence type="ECO:0000259" key="7">
    <source>
        <dbReference type="Pfam" id="PF02384"/>
    </source>
</evidence>
<accession>A0A139QWK0</accession>
<dbReference type="InterPro" id="IPR003356">
    <property type="entry name" value="DNA_methylase_A-5"/>
</dbReference>
<evidence type="ECO:0000313" key="8">
    <source>
        <dbReference type="EMBL" id="KXU06886.1"/>
    </source>
</evidence>
<evidence type="ECO:0000256" key="5">
    <source>
        <dbReference type="ARBA" id="ARBA00022747"/>
    </source>
</evidence>
<dbReference type="GO" id="GO:0003677">
    <property type="term" value="F:DNA binding"/>
    <property type="evidence" value="ECO:0007669"/>
    <property type="project" value="InterPro"/>
</dbReference>
<evidence type="ECO:0000256" key="2">
    <source>
        <dbReference type="ARBA" id="ARBA00022603"/>
    </source>
</evidence>
<dbReference type="GO" id="GO:0008170">
    <property type="term" value="F:N-methyltransferase activity"/>
    <property type="evidence" value="ECO:0007669"/>
    <property type="project" value="InterPro"/>
</dbReference>
<dbReference type="RefSeq" id="WP_061460001.1">
    <property type="nucleotide sequence ID" value="NZ_KQ970573.1"/>
</dbReference>
<keyword evidence="3" id="KW-0808">Transferase</keyword>
<comment type="caution">
    <text evidence="8">The sequence shown here is derived from an EMBL/GenBank/DDBJ whole genome shotgun (WGS) entry which is preliminary data.</text>
</comment>
<evidence type="ECO:0000256" key="1">
    <source>
        <dbReference type="ARBA" id="ARBA00011900"/>
    </source>
</evidence>
<dbReference type="InterPro" id="IPR029063">
    <property type="entry name" value="SAM-dependent_MTases_sf"/>
</dbReference>